<evidence type="ECO:0000256" key="2">
    <source>
        <dbReference type="ARBA" id="ARBA00022729"/>
    </source>
</evidence>
<organism evidence="6 7">
    <name type="scientific">Anopheles epiroticus</name>
    <dbReference type="NCBI Taxonomy" id="199890"/>
    <lineage>
        <taxon>Eukaryota</taxon>
        <taxon>Metazoa</taxon>
        <taxon>Ecdysozoa</taxon>
        <taxon>Arthropoda</taxon>
        <taxon>Hexapoda</taxon>
        <taxon>Insecta</taxon>
        <taxon>Pterygota</taxon>
        <taxon>Neoptera</taxon>
        <taxon>Endopterygota</taxon>
        <taxon>Diptera</taxon>
        <taxon>Nematocera</taxon>
        <taxon>Culicoidea</taxon>
        <taxon>Culicidae</taxon>
        <taxon>Anophelinae</taxon>
        <taxon>Anopheles</taxon>
    </lineage>
</organism>
<dbReference type="Proteomes" id="UP000075885">
    <property type="component" value="Unassembled WGS sequence"/>
</dbReference>
<reference evidence="7" key="1">
    <citation type="submission" date="2013-03" db="EMBL/GenBank/DDBJ databases">
        <title>The Genome Sequence of Anopheles epiroticus epiroticus2.</title>
        <authorList>
            <consortium name="The Broad Institute Genomics Platform"/>
            <person name="Neafsey D.E."/>
            <person name="Howell P."/>
            <person name="Walker B."/>
            <person name="Young S.K."/>
            <person name="Zeng Q."/>
            <person name="Gargeya S."/>
            <person name="Fitzgerald M."/>
            <person name="Haas B."/>
            <person name="Abouelleil A."/>
            <person name="Allen A.W."/>
            <person name="Alvarado L."/>
            <person name="Arachchi H.M."/>
            <person name="Berlin A.M."/>
            <person name="Chapman S.B."/>
            <person name="Gainer-Dewar J."/>
            <person name="Goldberg J."/>
            <person name="Griggs A."/>
            <person name="Gujja S."/>
            <person name="Hansen M."/>
            <person name="Howarth C."/>
            <person name="Imamovic A."/>
            <person name="Ireland A."/>
            <person name="Larimer J."/>
            <person name="McCowan C."/>
            <person name="Murphy C."/>
            <person name="Pearson M."/>
            <person name="Poon T.W."/>
            <person name="Priest M."/>
            <person name="Roberts A."/>
            <person name="Saif S."/>
            <person name="Shea T."/>
            <person name="Sisk P."/>
            <person name="Sykes S."/>
            <person name="Wortman J."/>
            <person name="Nusbaum C."/>
            <person name="Birren B."/>
        </authorList>
    </citation>
    <scope>NUCLEOTIDE SEQUENCE [LARGE SCALE GENOMIC DNA]</scope>
    <source>
        <strain evidence="7">Epiroticus2</strain>
    </source>
</reference>
<dbReference type="SUPFAM" id="SSF53474">
    <property type="entry name" value="alpha/beta-Hydrolases"/>
    <property type="match status" value="1"/>
</dbReference>
<dbReference type="STRING" id="199890.A0A182P1A2"/>
<dbReference type="InterPro" id="IPR002018">
    <property type="entry name" value="CarbesteraseB"/>
</dbReference>
<sequence>MATIKTRQYKLLFFWILILSIGFSACQTQDATIVLSQGTLIGLKVFPETSRIPIYTYLGIPYAKPPVNELRFVPPVPSPGWNRTLYARDFKPICPQIENSSYEDSANENQFRSRETSEDCLYLNVWVPETAIRYGGFPVLVMITGEEMAFDWNTNRASGLDLAADGIIVVTVQYRSNVFGWLSLGHKYAPGNLGLLDQQLALVWIKDNIQKFGGDTNRLTLLGHGTTGGPNVMCHMVSPRARGLFARAIIMSGTIFSPYSEVNDGTELSQEIVKILACNYDVGKNVLKCLQQKSIHDLLRAYEYVYRNGNYTVNLGPIIEHYLPLDKRYVVDDPQKLFKMKSLIMEDMPVIFGITSNEGGFLHSKWIELARQSIDSLKKYINDTLIPNILERYDFQGVGQDQIRETINWRYFDQIPQTTVHYIHGIIKIMSETRYEIPFYRTLNALSAQVHSPRLVSIGTVEGEFVKAENKIETRNNASNIYVYLFHHPNSMDMRGRINFFGGASHSSDLPFLMGPSLYREIGRRRLSLVEDKFNPTPGRQFDSWAPYSNEFKYIKLISAKPEIFRRNDHTSFENTFEDNLQEIEENIIGATGVEEPSANINNTNNPYNLSPNGQTDQDNMRTSKNAIYLTGTRDSEYFYYLRKMDSFWDQFLPKLCQIMNETNRDNLRNRRIDLTLEEQQDLFRETAAASKYKHAFFSMLTLNRRKKPDVSSMGDEDEINVTAISHHRIKTAERVIRTNPLYGDNFRKLSESLSSGTGASSGVSASNRNILRTHRSPYTMRIERPVAILTDLDEDLE</sequence>
<dbReference type="AlphaFoldDB" id="A0A182P1A2"/>
<proteinExistence type="inferred from homology"/>
<evidence type="ECO:0000313" key="6">
    <source>
        <dbReference type="EnsemblMetazoa" id="AEPI000684-PA"/>
    </source>
</evidence>
<evidence type="ECO:0000256" key="3">
    <source>
        <dbReference type="ARBA" id="ARBA00023180"/>
    </source>
</evidence>
<dbReference type="PANTHER" id="PTHR43903">
    <property type="entry name" value="NEUROLIGIN"/>
    <property type="match status" value="1"/>
</dbReference>
<keyword evidence="2 4" id="KW-0732">Signal</keyword>
<dbReference type="EnsemblMetazoa" id="AEPI000684-RA">
    <property type="protein sequence ID" value="AEPI000684-PA"/>
    <property type="gene ID" value="AEPI000684"/>
</dbReference>
<dbReference type="InterPro" id="IPR019819">
    <property type="entry name" value="Carboxylesterase_B_CS"/>
</dbReference>
<feature type="signal peptide" evidence="4">
    <location>
        <begin position="1"/>
        <end position="28"/>
    </location>
</feature>
<evidence type="ECO:0000259" key="5">
    <source>
        <dbReference type="Pfam" id="PF00135"/>
    </source>
</evidence>
<keyword evidence="3" id="KW-0325">Glycoprotein</keyword>
<name>A0A182P1A2_9DIPT</name>
<dbReference type="Gene3D" id="3.40.50.1820">
    <property type="entry name" value="alpha/beta hydrolase"/>
    <property type="match status" value="1"/>
</dbReference>
<accession>A0A182P1A2</accession>
<dbReference type="InterPro" id="IPR051093">
    <property type="entry name" value="Neuroligin/BSAL"/>
</dbReference>
<evidence type="ECO:0000313" key="7">
    <source>
        <dbReference type="Proteomes" id="UP000075885"/>
    </source>
</evidence>
<evidence type="ECO:0000256" key="4">
    <source>
        <dbReference type="SAM" id="SignalP"/>
    </source>
</evidence>
<dbReference type="InterPro" id="IPR029058">
    <property type="entry name" value="AB_hydrolase_fold"/>
</dbReference>
<reference evidence="6" key="2">
    <citation type="submission" date="2020-05" db="UniProtKB">
        <authorList>
            <consortium name="EnsemblMetazoa"/>
        </authorList>
    </citation>
    <scope>IDENTIFICATION</scope>
    <source>
        <strain evidence="6">Epiroticus2</strain>
    </source>
</reference>
<dbReference type="Pfam" id="PF00135">
    <property type="entry name" value="COesterase"/>
    <property type="match status" value="1"/>
</dbReference>
<feature type="chain" id="PRO_5008130694" description="Carboxylesterase type B domain-containing protein" evidence="4">
    <location>
        <begin position="29"/>
        <end position="798"/>
    </location>
</feature>
<dbReference type="PROSITE" id="PS51257">
    <property type="entry name" value="PROKAR_LIPOPROTEIN"/>
    <property type="match status" value="1"/>
</dbReference>
<comment type="similarity">
    <text evidence="1">Belongs to the type-B carboxylesterase/lipase family.</text>
</comment>
<keyword evidence="7" id="KW-1185">Reference proteome</keyword>
<dbReference type="PROSITE" id="PS00941">
    <property type="entry name" value="CARBOXYLESTERASE_B_2"/>
    <property type="match status" value="1"/>
</dbReference>
<protein>
    <recommendedName>
        <fullName evidence="5">Carboxylesterase type B domain-containing protein</fullName>
    </recommendedName>
</protein>
<evidence type="ECO:0000256" key="1">
    <source>
        <dbReference type="ARBA" id="ARBA00005964"/>
    </source>
</evidence>
<dbReference type="VEuPathDB" id="VectorBase:AEPI000684"/>
<feature type="domain" description="Carboxylesterase type B" evidence="5">
    <location>
        <begin position="30"/>
        <end position="521"/>
    </location>
</feature>